<evidence type="ECO:0008006" key="3">
    <source>
        <dbReference type="Google" id="ProtNLM"/>
    </source>
</evidence>
<proteinExistence type="predicted"/>
<evidence type="ECO:0000313" key="2">
    <source>
        <dbReference type="Proteomes" id="UP001477278"/>
    </source>
</evidence>
<dbReference type="GeneID" id="90571150"/>
<name>A0ABV0FMP8_9GAMM</name>
<sequence>MSNMSAFFTELATNALLLEAYKLDPRAVMKSNGLTQEEIDAVMSGDKARVSQLVGDKDMAMYMIITNPTE</sequence>
<organism evidence="1 2">
    <name type="scientific">Shewanella vesiculosa</name>
    <dbReference type="NCBI Taxonomy" id="518738"/>
    <lineage>
        <taxon>Bacteria</taxon>
        <taxon>Pseudomonadati</taxon>
        <taxon>Pseudomonadota</taxon>
        <taxon>Gammaproteobacteria</taxon>
        <taxon>Alteromonadales</taxon>
        <taxon>Shewanellaceae</taxon>
        <taxon>Shewanella</taxon>
    </lineage>
</organism>
<gene>
    <name evidence="1" type="ORF">ABHN84_01790</name>
</gene>
<comment type="caution">
    <text evidence="1">The sequence shown here is derived from an EMBL/GenBank/DDBJ whole genome shotgun (WGS) entry which is preliminary data.</text>
</comment>
<dbReference type="EMBL" id="JBDPZN010000001">
    <property type="protein sequence ID" value="MEO3681022.1"/>
    <property type="molecule type" value="Genomic_DNA"/>
</dbReference>
<evidence type="ECO:0000313" key="1">
    <source>
        <dbReference type="EMBL" id="MEO3681022.1"/>
    </source>
</evidence>
<reference evidence="1 2" key="1">
    <citation type="submission" date="2024-05" db="EMBL/GenBank/DDBJ databases">
        <title>Genome sequencing of Marine Estuary Bacteria, Shewanella vesiculosa and S. baltica, and Pseudomonas syringae.</title>
        <authorList>
            <person name="Gurung A."/>
            <person name="Maclea K.S."/>
        </authorList>
    </citation>
    <scope>NUCLEOTIDE SEQUENCE [LARGE SCALE GENOMIC DNA]</scope>
    <source>
        <strain evidence="1 2">1A</strain>
    </source>
</reference>
<accession>A0ABV0FMP8</accession>
<protein>
    <recommendedName>
        <fullName evidence="3">Extradiol ring-cleavage dioxygenase LigAB LigA subunit domain-containing protein</fullName>
    </recommendedName>
</protein>
<dbReference type="RefSeq" id="WP_124016835.1">
    <property type="nucleotide sequence ID" value="NZ_JAACRJ010000008.1"/>
</dbReference>
<dbReference type="Proteomes" id="UP001477278">
    <property type="component" value="Unassembled WGS sequence"/>
</dbReference>
<keyword evidence="2" id="KW-1185">Reference proteome</keyword>